<comment type="caution">
    <text evidence="3">The sequence shown here is derived from an EMBL/GenBank/DDBJ whole genome shotgun (WGS) entry which is preliminary data.</text>
</comment>
<feature type="compositionally biased region" description="Low complexity" evidence="1">
    <location>
        <begin position="132"/>
        <end position="141"/>
    </location>
</feature>
<dbReference type="OrthoDB" id="5057786at2759"/>
<keyword evidence="2" id="KW-0732">Signal</keyword>
<proteinExistence type="predicted"/>
<dbReference type="AlphaFoldDB" id="A0A395N106"/>
<feature type="chain" id="PRO_5017364461" description="Integral membrane protein" evidence="2">
    <location>
        <begin position="24"/>
        <end position="371"/>
    </location>
</feature>
<dbReference type="Proteomes" id="UP000265631">
    <property type="component" value="Unassembled WGS sequence"/>
</dbReference>
<keyword evidence="4" id="KW-1185">Reference proteome</keyword>
<feature type="signal peptide" evidence="2">
    <location>
        <begin position="1"/>
        <end position="23"/>
    </location>
</feature>
<feature type="compositionally biased region" description="Polar residues" evidence="1">
    <location>
        <begin position="142"/>
        <end position="172"/>
    </location>
</feature>
<name>A0A395N106_9HYPO</name>
<reference evidence="3 4" key="1">
    <citation type="journal article" date="2018" name="PLoS Pathog.">
        <title>Evolution of structural diversity of trichothecenes, a family of toxins produced by plant pathogenic and entomopathogenic fungi.</title>
        <authorList>
            <person name="Proctor R.H."/>
            <person name="McCormick S.P."/>
            <person name="Kim H.S."/>
            <person name="Cardoza R.E."/>
            <person name="Stanley A.M."/>
            <person name="Lindo L."/>
            <person name="Kelly A."/>
            <person name="Brown D.W."/>
            <person name="Lee T."/>
            <person name="Vaughan M.M."/>
            <person name="Alexander N.J."/>
            <person name="Busman M."/>
            <person name="Gutierrez S."/>
        </authorList>
    </citation>
    <scope>NUCLEOTIDE SEQUENCE [LARGE SCALE GENOMIC DNA]</scope>
    <source>
        <strain evidence="3 4">NRRL 13405</strain>
    </source>
</reference>
<gene>
    <name evidence="3" type="ORF">FIE12Z_2537</name>
</gene>
<feature type="compositionally biased region" description="Low complexity" evidence="1">
    <location>
        <begin position="104"/>
        <end position="116"/>
    </location>
</feature>
<evidence type="ECO:0000313" key="4">
    <source>
        <dbReference type="Proteomes" id="UP000265631"/>
    </source>
</evidence>
<organism evidence="3 4">
    <name type="scientific">Fusarium flagelliforme</name>
    <dbReference type="NCBI Taxonomy" id="2675880"/>
    <lineage>
        <taxon>Eukaryota</taxon>
        <taxon>Fungi</taxon>
        <taxon>Dikarya</taxon>
        <taxon>Ascomycota</taxon>
        <taxon>Pezizomycotina</taxon>
        <taxon>Sordariomycetes</taxon>
        <taxon>Hypocreomycetidae</taxon>
        <taxon>Hypocreales</taxon>
        <taxon>Nectriaceae</taxon>
        <taxon>Fusarium</taxon>
        <taxon>Fusarium incarnatum-equiseti species complex</taxon>
    </lineage>
</organism>
<accession>A0A395N106</accession>
<protein>
    <recommendedName>
        <fullName evidence="5">Integral membrane protein</fullName>
    </recommendedName>
</protein>
<evidence type="ECO:0000256" key="2">
    <source>
        <dbReference type="SAM" id="SignalP"/>
    </source>
</evidence>
<evidence type="ECO:0000256" key="1">
    <source>
        <dbReference type="SAM" id="MobiDB-lite"/>
    </source>
</evidence>
<feature type="region of interest" description="Disordered" evidence="1">
    <location>
        <begin position="102"/>
        <end position="172"/>
    </location>
</feature>
<evidence type="ECO:0008006" key="5">
    <source>
        <dbReference type="Google" id="ProtNLM"/>
    </source>
</evidence>
<evidence type="ECO:0000313" key="3">
    <source>
        <dbReference type="EMBL" id="RFN53189.1"/>
    </source>
</evidence>
<dbReference type="EMBL" id="PXXK01000049">
    <property type="protein sequence ID" value="RFN53189.1"/>
    <property type="molecule type" value="Genomic_DNA"/>
</dbReference>
<sequence length="371" mass="40796">MLSLRYHVLNWALSLTTVPLAMCRKSLVDGGLMHELIDDIHCPIIGLTIYFLTLWLLKARESAKQEQETGSNQGAFSGNVAPAELEDIALVNVYELEAPVPISTNTNGNCNGNGNAKSKKRRNRGRNGGNKGNANGKQNRNSSNHNGNAQQSNGNRVPPKNKSTPQDTTLSNTTAQLNAIAARRLRNTSIGRMESIKQSAIHLVEQHIDVLYPINLVLLFTSDELPGLGVNSESSHCQMAARVLVTFTILGTVEPLRRTRWDIEMCGLGMLTYCCAVCNQGPGPWASIAMGAVSLSIVGSIIELLLCFKTGRWICWPSLWLASDIGQFDTLVRISALSPLIDIVETTIYAITPYLVPAWYQRRRELMEKPL</sequence>